<organism evidence="4">
    <name type="scientific">Mesocestoides corti</name>
    <name type="common">Flatworm</name>
    <dbReference type="NCBI Taxonomy" id="53468"/>
    <lineage>
        <taxon>Eukaryota</taxon>
        <taxon>Metazoa</taxon>
        <taxon>Spiralia</taxon>
        <taxon>Lophotrochozoa</taxon>
        <taxon>Platyhelminthes</taxon>
        <taxon>Cestoda</taxon>
        <taxon>Eucestoda</taxon>
        <taxon>Cyclophyllidea</taxon>
        <taxon>Mesocestoididae</taxon>
        <taxon>Mesocestoides</taxon>
    </lineage>
</organism>
<evidence type="ECO:0000313" key="4">
    <source>
        <dbReference type="WBParaSite" id="MCOS_0000211701-mRNA-1"/>
    </source>
</evidence>
<reference evidence="4" key="1">
    <citation type="submission" date="2017-02" db="UniProtKB">
        <authorList>
            <consortium name="WormBaseParasite"/>
        </authorList>
    </citation>
    <scope>IDENTIFICATION</scope>
</reference>
<feature type="compositionally biased region" description="Polar residues" evidence="1">
    <location>
        <begin position="528"/>
        <end position="548"/>
    </location>
</feature>
<feature type="compositionally biased region" description="Polar residues" evidence="1">
    <location>
        <begin position="166"/>
        <end position="183"/>
    </location>
</feature>
<dbReference type="Proteomes" id="UP000267029">
    <property type="component" value="Unassembled WGS sequence"/>
</dbReference>
<sequence length="602" mass="66086">MQCVERWINDISTDALTYVQNSLTQIAFIFDPKSVPDELSVSDYTPTRGDISVVSTALCLIGHCLFVSWSREFVTSTYVVLGNRTLIPLDMSSKQSATLGSTELSFLTDAKQLSSPEQELDHNPHSMVTADQGLNLNQQINHHTGPCTNVGSASSLLTPQSASLLPSLSNLQEPPQQLSTASKSALPPCLSPSIVSDPKSFPDELLISDSKPTLGDTNILSTSGGSGDDGVGEIYGGMQISSLSVFWDDILRDKCPSNSELRRRTTSSQFPERRTLRSIWNKLKQLQASSRWTEYALPEPTKPLSRWIKSISLDVVTYEEISPSKMEITDQVSIADHTQTYSDASNLSTCSRGGGVEDGGSGTKDDCCEISEGKLNYDDYLQQQWQQQSREGCATCSEGAGVESRGNTTTTSSVNYLPPLAPPGGGGDESNYQFPARTGPYHFAKPPHSPLFAYNRNSRSRSLLRGPSNRFCWNFEAWDIAEGYRDNFSSGNFPILDEVPRRTSRAQLQARRAMRNIRKRMNRLQFLTHTKQQSPANQQLDHNPNSRMTADEGHKLTRQMLHQTDTGTNAGPPPPPPPPPSPPPSPQSVSPLRSPPTLPEPA</sequence>
<feature type="compositionally biased region" description="Polar residues" evidence="1">
    <location>
        <begin position="405"/>
        <end position="415"/>
    </location>
</feature>
<feature type="region of interest" description="Disordered" evidence="1">
    <location>
        <begin position="397"/>
        <end position="433"/>
    </location>
</feature>
<feature type="compositionally biased region" description="Pro residues" evidence="1">
    <location>
        <begin position="593"/>
        <end position="602"/>
    </location>
</feature>
<reference evidence="2 3" key="2">
    <citation type="submission" date="2018-10" db="EMBL/GenBank/DDBJ databases">
        <authorList>
            <consortium name="Pathogen Informatics"/>
        </authorList>
    </citation>
    <scope>NUCLEOTIDE SEQUENCE [LARGE SCALE GENOMIC DNA]</scope>
</reference>
<dbReference type="WBParaSite" id="MCOS_0000211701-mRNA-1">
    <property type="protein sequence ID" value="MCOS_0000211701-mRNA-1"/>
    <property type="gene ID" value="MCOS_0000211701"/>
</dbReference>
<evidence type="ECO:0000313" key="3">
    <source>
        <dbReference type="Proteomes" id="UP000267029"/>
    </source>
</evidence>
<gene>
    <name evidence="2" type="ORF">MCOS_LOCUS2118</name>
</gene>
<feature type="compositionally biased region" description="Polar residues" evidence="1">
    <location>
        <begin position="560"/>
        <end position="569"/>
    </location>
</feature>
<dbReference type="EMBL" id="UXSR01000320">
    <property type="protein sequence ID" value="VDD76115.1"/>
    <property type="molecule type" value="Genomic_DNA"/>
</dbReference>
<evidence type="ECO:0000256" key="1">
    <source>
        <dbReference type="SAM" id="MobiDB-lite"/>
    </source>
</evidence>
<keyword evidence="3" id="KW-1185">Reference proteome</keyword>
<protein>
    <submittedName>
        <fullName evidence="4">RUN domain-containing protein</fullName>
    </submittedName>
</protein>
<accession>A0A0R3U5V2</accession>
<name>A0A0R3U5V2_MESCO</name>
<evidence type="ECO:0000313" key="2">
    <source>
        <dbReference type="EMBL" id="VDD76115.1"/>
    </source>
</evidence>
<proteinExistence type="predicted"/>
<feature type="region of interest" description="Disordered" evidence="1">
    <location>
        <begin position="528"/>
        <end position="602"/>
    </location>
</feature>
<feature type="region of interest" description="Disordered" evidence="1">
    <location>
        <begin position="166"/>
        <end position="185"/>
    </location>
</feature>
<dbReference type="AlphaFoldDB" id="A0A0R3U5V2"/>
<feature type="compositionally biased region" description="Pro residues" evidence="1">
    <location>
        <begin position="571"/>
        <end position="586"/>
    </location>
</feature>